<gene>
    <name evidence="2" type="ORF">DJ013_19440</name>
</gene>
<protein>
    <submittedName>
        <fullName evidence="2">Uncharacterized protein</fullName>
    </submittedName>
</protein>
<sequence length="260" mass="25797">MSCLLDLVLLKVLSVDTWLYYCIYTDINQFPNIMTIQKSTFLIAGFISLGMLACNSDSGSESAMTQSASSTTAASSVVEAPAAITATTPSEASVSQVSSQPSGTVVHPPTKLGKLMNLSAPANFSASGSGLNPAHGMPGHNCDVSVGAPLPQGPVAQSTPVASSALAAPKPTVASTPNFKTNLKNINPAHGQPGHDCAVAVGAPLPAKGASSAATPSNVAAPAPASTPNFGLPANVGKVNPAHGQPGHDCGIAVGAPLPG</sequence>
<proteinExistence type="predicted"/>
<dbReference type="EMBL" id="CP029480">
    <property type="protein sequence ID" value="AWW00226.1"/>
    <property type="molecule type" value="Genomic_DNA"/>
</dbReference>
<dbReference type="AlphaFoldDB" id="A0A2Z4GGQ2"/>
<evidence type="ECO:0000313" key="2">
    <source>
        <dbReference type="EMBL" id="AWW00226.1"/>
    </source>
</evidence>
<dbReference type="RefSeq" id="WP_111373593.1">
    <property type="nucleotide sequence ID" value="NZ_CP029480.1"/>
</dbReference>
<evidence type="ECO:0000313" key="3">
    <source>
        <dbReference type="Proteomes" id="UP000249873"/>
    </source>
</evidence>
<name>A0A2Z4GGQ2_9BACT</name>
<dbReference type="Proteomes" id="UP000249873">
    <property type="component" value="Chromosome"/>
</dbReference>
<dbReference type="KEGG" id="als:DJ013_19440"/>
<feature type="region of interest" description="Disordered" evidence="1">
    <location>
        <begin position="89"/>
        <end position="112"/>
    </location>
</feature>
<dbReference type="OrthoDB" id="678557at2"/>
<feature type="compositionally biased region" description="Polar residues" evidence="1">
    <location>
        <begin position="89"/>
        <end position="103"/>
    </location>
</feature>
<keyword evidence="3" id="KW-1185">Reference proteome</keyword>
<accession>A0A2Z4GGQ2</accession>
<evidence type="ECO:0000256" key="1">
    <source>
        <dbReference type="SAM" id="MobiDB-lite"/>
    </source>
</evidence>
<organism evidence="2 3">
    <name type="scientific">Arcticibacterium luteifluviistationis</name>
    <dbReference type="NCBI Taxonomy" id="1784714"/>
    <lineage>
        <taxon>Bacteria</taxon>
        <taxon>Pseudomonadati</taxon>
        <taxon>Bacteroidota</taxon>
        <taxon>Cytophagia</taxon>
        <taxon>Cytophagales</taxon>
        <taxon>Leadbetterellaceae</taxon>
        <taxon>Arcticibacterium</taxon>
    </lineage>
</organism>
<reference evidence="2 3" key="1">
    <citation type="submission" date="2018-05" db="EMBL/GenBank/DDBJ databases">
        <title>Complete genome sequence of Arcticibacterium luteifluviistationis SM1504T, a cytophagaceae bacterium isolated from Arctic surface seawater.</title>
        <authorList>
            <person name="Li Y."/>
            <person name="Qin Q.-L."/>
        </authorList>
    </citation>
    <scope>NUCLEOTIDE SEQUENCE [LARGE SCALE GENOMIC DNA]</scope>
    <source>
        <strain evidence="2 3">SM1504</strain>
    </source>
</reference>